<accession>A0A9X4H4L7</accession>
<sequence length="230" mass="26609">MDIAMNVSFDETYQATKRYLETAHLSNRAYKIGIYTKEGAINHLPDFEMDYRLWQGKYAAFIAAAITDTAIERIIACTSVFFYIHDFFEQIHFWFHDKAEGRLKRISLNELLCDKEQYAITIGFTKILKELGTSSKYSITNMFLGLYQVLLEKDETLFIETTGYASLSADLQRQEVLGMNDLPRVGIERIGVTRELSRPVEKLAVRLGLKEQKNIYNLRTLGKVYLKRSC</sequence>
<comment type="caution">
    <text evidence="1">The sequence shown here is derived from an EMBL/GenBank/DDBJ whole genome shotgun (WGS) entry which is preliminary data.</text>
</comment>
<proteinExistence type="predicted"/>
<organism evidence="1 2">
    <name type="scientific">Pelotomaculum isophthalicicum JI</name>
    <dbReference type="NCBI Taxonomy" id="947010"/>
    <lineage>
        <taxon>Bacteria</taxon>
        <taxon>Bacillati</taxon>
        <taxon>Bacillota</taxon>
        <taxon>Clostridia</taxon>
        <taxon>Eubacteriales</taxon>
        <taxon>Desulfotomaculaceae</taxon>
        <taxon>Pelotomaculum</taxon>
    </lineage>
</organism>
<dbReference type="RefSeq" id="WP_277445407.1">
    <property type="nucleotide sequence ID" value="NZ_JAKOAV010000049.1"/>
</dbReference>
<name>A0A9X4H4L7_9FIRM</name>
<reference evidence="1" key="1">
    <citation type="submission" date="2022-02" db="EMBL/GenBank/DDBJ databases">
        <authorList>
            <person name="Leng L."/>
        </authorList>
    </citation>
    <scope>NUCLEOTIDE SEQUENCE</scope>
    <source>
        <strain evidence="1">JI</strain>
    </source>
</reference>
<keyword evidence="2" id="KW-1185">Reference proteome</keyword>
<protein>
    <submittedName>
        <fullName evidence="1">Uncharacterized protein</fullName>
    </submittedName>
</protein>
<dbReference type="EMBL" id="JAKOAV010000049">
    <property type="protein sequence ID" value="MDF9409886.1"/>
    <property type="molecule type" value="Genomic_DNA"/>
</dbReference>
<dbReference type="Proteomes" id="UP001154312">
    <property type="component" value="Unassembled WGS sequence"/>
</dbReference>
<dbReference type="AlphaFoldDB" id="A0A9X4H4L7"/>
<evidence type="ECO:0000313" key="2">
    <source>
        <dbReference type="Proteomes" id="UP001154312"/>
    </source>
</evidence>
<evidence type="ECO:0000313" key="1">
    <source>
        <dbReference type="EMBL" id="MDF9409886.1"/>
    </source>
</evidence>
<gene>
    <name evidence="1" type="ORF">L7E55_16290</name>
</gene>